<dbReference type="AlphaFoldDB" id="A0ABC9W0U5"/>
<proteinExistence type="predicted"/>
<evidence type="ECO:0000313" key="1">
    <source>
        <dbReference type="EMBL" id="GAB0179249.1"/>
    </source>
</evidence>
<name>A0ABC9W0U5_GRUJA</name>
<comment type="caution">
    <text evidence="1">The sequence shown here is derived from an EMBL/GenBank/DDBJ whole genome shotgun (WGS) entry which is preliminary data.</text>
</comment>
<gene>
    <name evidence="1" type="ORF">GRJ2_000390200</name>
</gene>
<evidence type="ECO:0000313" key="2">
    <source>
        <dbReference type="Proteomes" id="UP001623348"/>
    </source>
</evidence>
<protein>
    <submittedName>
        <fullName evidence="1">Mitochondrial enolase superfamily member 1</fullName>
    </submittedName>
</protein>
<accession>A0ABC9W0U5</accession>
<dbReference type="EMBL" id="BAAFJT010000001">
    <property type="protein sequence ID" value="GAB0179249.1"/>
    <property type="molecule type" value="Genomic_DNA"/>
</dbReference>
<organism evidence="1 2">
    <name type="scientific">Grus japonensis</name>
    <name type="common">Japanese crane</name>
    <name type="synonym">Red-crowned crane</name>
    <dbReference type="NCBI Taxonomy" id="30415"/>
    <lineage>
        <taxon>Eukaryota</taxon>
        <taxon>Metazoa</taxon>
        <taxon>Chordata</taxon>
        <taxon>Craniata</taxon>
        <taxon>Vertebrata</taxon>
        <taxon>Euteleostomi</taxon>
        <taxon>Archelosauria</taxon>
        <taxon>Archosauria</taxon>
        <taxon>Dinosauria</taxon>
        <taxon>Saurischia</taxon>
        <taxon>Theropoda</taxon>
        <taxon>Coelurosauria</taxon>
        <taxon>Aves</taxon>
        <taxon>Neognathae</taxon>
        <taxon>Neoaves</taxon>
        <taxon>Gruiformes</taxon>
        <taxon>Gruidae</taxon>
        <taxon>Grus</taxon>
    </lineage>
</organism>
<sequence length="131" mass="14942">MSIVGHSNDKESARQSRTGGTGLLREWLEKWANRNLIKFNKGECEVLQLGRNNPRHQYKLKVNWLESSFAEKDLVVLVNTKLNMSQQCALVAKKANSILGYIRSVASRSREVILPLYSAPVKPHLKYCVQF</sequence>
<dbReference type="Proteomes" id="UP001623348">
    <property type="component" value="Unassembled WGS sequence"/>
</dbReference>
<reference evidence="1 2" key="1">
    <citation type="submission" date="2024-06" db="EMBL/GenBank/DDBJ databases">
        <title>The draft genome of Grus japonensis, version 3.</title>
        <authorList>
            <person name="Nabeshima K."/>
            <person name="Suzuki S."/>
            <person name="Onuma M."/>
        </authorList>
    </citation>
    <scope>NUCLEOTIDE SEQUENCE [LARGE SCALE GENOMIC DNA]</scope>
    <source>
        <strain evidence="1 2">451A</strain>
    </source>
</reference>
<dbReference type="PANTHER" id="PTHR33332">
    <property type="entry name" value="REVERSE TRANSCRIPTASE DOMAIN-CONTAINING PROTEIN"/>
    <property type="match status" value="1"/>
</dbReference>
<keyword evidence="2" id="KW-1185">Reference proteome</keyword>